<dbReference type="AlphaFoldDB" id="A0A8J4XYW3"/>
<dbReference type="PANTHER" id="PTHR12968">
    <property type="entry name" value="B9 DOMAIN-CONTAINING"/>
    <property type="match status" value="1"/>
</dbReference>
<dbReference type="InterPro" id="IPR010796">
    <property type="entry name" value="C2_B9-type_dom"/>
</dbReference>
<comment type="similarity">
    <text evidence="6">Belongs to the B9D family.</text>
</comment>
<dbReference type="EMBL" id="JACEEZ010018687">
    <property type="protein sequence ID" value="KAG0716653.1"/>
    <property type="molecule type" value="Genomic_DNA"/>
</dbReference>
<keyword evidence="5" id="KW-0966">Cell projection</keyword>
<sequence>MLEELRARKYSPKGLLPRSASKGDAQTIFSLATDREGVEECVSQTACRSDDERQRFVWNFPIDITYNQQTLLANLWDMVKKDLQGKDVSSITKLEKAIRPQIILSVYGTDFFGNIVIVGYAGCHVPLTPGTHTRRNISETIEHFLLQCLRFHSHRVVLRSQLLTLNVATCDLPTLLAAAGVHPSRQHAVICLTCAFLRKTGQLQRL</sequence>
<keyword evidence="4" id="KW-0206">Cytoskeleton</keyword>
<name>A0A8J4XYW3_CHIOP</name>
<comment type="subcellular location">
    <subcellularLocation>
        <location evidence="1">Cytoplasm</location>
        <location evidence="1">Cytoskeleton</location>
        <location evidence="1">Cilium basal body</location>
    </subcellularLocation>
</comment>
<dbReference type="Proteomes" id="UP000770661">
    <property type="component" value="Unassembled WGS sequence"/>
</dbReference>
<evidence type="ECO:0000256" key="3">
    <source>
        <dbReference type="ARBA" id="ARBA00022794"/>
    </source>
</evidence>
<dbReference type="GO" id="GO:0060271">
    <property type="term" value="P:cilium assembly"/>
    <property type="evidence" value="ECO:0007669"/>
    <property type="project" value="TreeGrafter"/>
</dbReference>
<protein>
    <recommendedName>
        <fullName evidence="7">B9 domain-containing protein 1</fullName>
    </recommendedName>
</protein>
<evidence type="ECO:0000313" key="8">
    <source>
        <dbReference type="EMBL" id="KAG0716653.1"/>
    </source>
</evidence>
<gene>
    <name evidence="8" type="primary">B9d1</name>
    <name evidence="8" type="ORF">GWK47_009161</name>
</gene>
<comment type="caution">
    <text evidence="8">The sequence shown here is derived from an EMBL/GenBank/DDBJ whole genome shotgun (WGS) entry which is preliminary data.</text>
</comment>
<evidence type="ECO:0000256" key="4">
    <source>
        <dbReference type="ARBA" id="ARBA00023212"/>
    </source>
</evidence>
<evidence type="ECO:0000256" key="7">
    <source>
        <dbReference type="ARBA" id="ARBA00039274"/>
    </source>
</evidence>
<proteinExistence type="inferred from homology"/>
<dbReference type="Pfam" id="PF07162">
    <property type="entry name" value="B9-C2"/>
    <property type="match status" value="1"/>
</dbReference>
<evidence type="ECO:0000256" key="5">
    <source>
        <dbReference type="ARBA" id="ARBA00023273"/>
    </source>
</evidence>
<evidence type="ECO:0000256" key="6">
    <source>
        <dbReference type="ARBA" id="ARBA00038411"/>
    </source>
</evidence>
<dbReference type="PROSITE" id="PS51381">
    <property type="entry name" value="C2_B9"/>
    <property type="match status" value="1"/>
</dbReference>
<reference evidence="8" key="1">
    <citation type="submission" date="2020-07" db="EMBL/GenBank/DDBJ databases">
        <title>The High-quality genome of the commercially important snow crab, Chionoecetes opilio.</title>
        <authorList>
            <person name="Jeong J.-H."/>
            <person name="Ryu S."/>
        </authorList>
    </citation>
    <scope>NUCLEOTIDE SEQUENCE</scope>
    <source>
        <strain evidence="8">MADBK_172401_WGS</strain>
        <tissue evidence="8">Digestive gland</tissue>
    </source>
</reference>
<evidence type="ECO:0000256" key="2">
    <source>
        <dbReference type="ARBA" id="ARBA00022490"/>
    </source>
</evidence>
<keyword evidence="9" id="KW-1185">Reference proteome</keyword>
<evidence type="ECO:0000313" key="9">
    <source>
        <dbReference type="Proteomes" id="UP000770661"/>
    </source>
</evidence>
<dbReference type="OrthoDB" id="431939at2759"/>
<dbReference type="PANTHER" id="PTHR12968:SF1">
    <property type="entry name" value="B9 DOMAIN-CONTAINING PROTEIN 1"/>
    <property type="match status" value="1"/>
</dbReference>
<dbReference type="GO" id="GO:0036038">
    <property type="term" value="C:MKS complex"/>
    <property type="evidence" value="ECO:0007669"/>
    <property type="project" value="TreeGrafter"/>
</dbReference>
<evidence type="ECO:0000256" key="1">
    <source>
        <dbReference type="ARBA" id="ARBA00004120"/>
    </source>
</evidence>
<keyword evidence="3" id="KW-0970">Cilium biogenesis/degradation</keyword>
<keyword evidence="2" id="KW-0963">Cytoplasm</keyword>
<organism evidence="8 9">
    <name type="scientific">Chionoecetes opilio</name>
    <name type="common">Atlantic snow crab</name>
    <name type="synonym">Cancer opilio</name>
    <dbReference type="NCBI Taxonomy" id="41210"/>
    <lineage>
        <taxon>Eukaryota</taxon>
        <taxon>Metazoa</taxon>
        <taxon>Ecdysozoa</taxon>
        <taxon>Arthropoda</taxon>
        <taxon>Crustacea</taxon>
        <taxon>Multicrustacea</taxon>
        <taxon>Malacostraca</taxon>
        <taxon>Eumalacostraca</taxon>
        <taxon>Eucarida</taxon>
        <taxon>Decapoda</taxon>
        <taxon>Pleocyemata</taxon>
        <taxon>Brachyura</taxon>
        <taxon>Eubrachyura</taxon>
        <taxon>Majoidea</taxon>
        <taxon>Majidae</taxon>
        <taxon>Chionoecetes</taxon>
    </lineage>
</organism>
<accession>A0A8J4XYW3</accession>